<evidence type="ECO:0008006" key="3">
    <source>
        <dbReference type="Google" id="ProtNLM"/>
    </source>
</evidence>
<gene>
    <name evidence="1" type="ORF">Glove_23g94</name>
</gene>
<dbReference type="AlphaFoldDB" id="A0A397JT74"/>
<dbReference type="STRING" id="1348612.A0A397JT74"/>
<protein>
    <recommendedName>
        <fullName evidence="3">Sel1 repeat family protein</fullName>
    </recommendedName>
</protein>
<proteinExistence type="predicted"/>
<comment type="caution">
    <text evidence="1">The sequence shown here is derived from an EMBL/GenBank/DDBJ whole genome shotgun (WGS) entry which is preliminary data.</text>
</comment>
<evidence type="ECO:0000313" key="1">
    <source>
        <dbReference type="EMBL" id="RHZ88394.1"/>
    </source>
</evidence>
<dbReference type="Gene3D" id="1.25.40.10">
    <property type="entry name" value="Tetratricopeptide repeat domain"/>
    <property type="match status" value="1"/>
</dbReference>
<sequence length="159" mass="18333">MKDEPKDLATDSDSDNIQLDEAKLYKKAVDYHRSRKREEAFPIFYELALAGHKESLYYLGYYYEHGYIVPQDNKELSNITETVQLGQFKASIKLAEYNIPQPCLSNCNGLTGIIKRGLNHCQPAVRNDDILDDKKFLGITPQMLKNPETRQQHALRRAK</sequence>
<dbReference type="InterPro" id="IPR011990">
    <property type="entry name" value="TPR-like_helical_dom_sf"/>
</dbReference>
<dbReference type="EMBL" id="PQFF01000021">
    <property type="protein sequence ID" value="RHZ88394.1"/>
    <property type="molecule type" value="Genomic_DNA"/>
</dbReference>
<reference evidence="1 2" key="1">
    <citation type="submission" date="2018-08" db="EMBL/GenBank/DDBJ databases">
        <title>Genome and evolution of the arbuscular mycorrhizal fungus Diversispora epigaea (formerly Glomus versiforme) and its bacterial endosymbionts.</title>
        <authorList>
            <person name="Sun X."/>
            <person name="Fei Z."/>
            <person name="Harrison M."/>
        </authorList>
    </citation>
    <scope>NUCLEOTIDE SEQUENCE [LARGE SCALE GENOMIC DNA]</scope>
    <source>
        <strain evidence="1 2">IT104</strain>
    </source>
</reference>
<keyword evidence="2" id="KW-1185">Reference proteome</keyword>
<dbReference type="Proteomes" id="UP000266861">
    <property type="component" value="Unassembled WGS sequence"/>
</dbReference>
<organism evidence="1 2">
    <name type="scientific">Diversispora epigaea</name>
    <dbReference type="NCBI Taxonomy" id="1348612"/>
    <lineage>
        <taxon>Eukaryota</taxon>
        <taxon>Fungi</taxon>
        <taxon>Fungi incertae sedis</taxon>
        <taxon>Mucoromycota</taxon>
        <taxon>Glomeromycotina</taxon>
        <taxon>Glomeromycetes</taxon>
        <taxon>Diversisporales</taxon>
        <taxon>Diversisporaceae</taxon>
        <taxon>Diversispora</taxon>
    </lineage>
</organism>
<dbReference type="SUPFAM" id="SSF81901">
    <property type="entry name" value="HCP-like"/>
    <property type="match status" value="1"/>
</dbReference>
<name>A0A397JT74_9GLOM</name>
<accession>A0A397JT74</accession>
<evidence type="ECO:0000313" key="2">
    <source>
        <dbReference type="Proteomes" id="UP000266861"/>
    </source>
</evidence>